<accession>A0AA95SMI4</accession>
<dbReference type="RefSeq" id="WP_285231259.1">
    <property type="nucleotide sequence ID" value="NZ_CP116346.1"/>
</dbReference>
<dbReference type="Proteomes" id="UP001177769">
    <property type="component" value="Chromosome"/>
</dbReference>
<dbReference type="NCBIfam" id="TIGR03647">
    <property type="entry name" value="Na_symport_sm"/>
    <property type="match status" value="1"/>
</dbReference>
<evidence type="ECO:0000313" key="4">
    <source>
        <dbReference type="Proteomes" id="UP001177769"/>
    </source>
</evidence>
<dbReference type="AlphaFoldDB" id="A0AA95SMI4"/>
<dbReference type="InterPro" id="IPR019886">
    <property type="entry name" value="Na_symporter_ssu"/>
</dbReference>
<keyword evidence="1" id="KW-1133">Transmembrane helix</keyword>
<feature type="domain" description="Sodium symporter small subunit" evidence="2">
    <location>
        <begin position="17"/>
        <end position="87"/>
    </location>
</feature>
<keyword evidence="1" id="KW-0472">Membrane</keyword>
<proteinExistence type="predicted"/>
<gene>
    <name evidence="3" type="ORF">PFX98_14755</name>
</gene>
<evidence type="ECO:0000259" key="2">
    <source>
        <dbReference type="Pfam" id="PF13937"/>
    </source>
</evidence>
<name>A0AA95SMI4_9BURK</name>
<protein>
    <submittedName>
        <fullName evidence="3">DUF4212 domain-containing protein</fullName>
    </submittedName>
</protein>
<feature type="transmembrane region" description="Helical" evidence="1">
    <location>
        <begin position="58"/>
        <end position="80"/>
    </location>
</feature>
<organism evidence="3 4">
    <name type="scientific">Paucibacter sediminis</name>
    <dbReference type="NCBI Taxonomy" id="3019553"/>
    <lineage>
        <taxon>Bacteria</taxon>
        <taxon>Pseudomonadati</taxon>
        <taxon>Pseudomonadota</taxon>
        <taxon>Betaproteobacteria</taxon>
        <taxon>Burkholderiales</taxon>
        <taxon>Sphaerotilaceae</taxon>
        <taxon>Roseateles</taxon>
    </lineage>
</organism>
<keyword evidence="4" id="KW-1185">Reference proteome</keyword>
<feature type="transmembrane region" description="Helical" evidence="1">
    <location>
        <begin position="27"/>
        <end position="46"/>
    </location>
</feature>
<keyword evidence="1" id="KW-0812">Transmembrane</keyword>
<reference evidence="3" key="1">
    <citation type="submission" date="2023-01" db="EMBL/GenBank/DDBJ databases">
        <title>Whole genome sequence of Paucibacter sp. S2-9 isolated from pond sediment.</title>
        <authorList>
            <person name="Jung J.Y."/>
        </authorList>
    </citation>
    <scope>NUCLEOTIDE SEQUENCE</scope>
    <source>
        <strain evidence="3">S2-9</strain>
    </source>
</reference>
<evidence type="ECO:0000313" key="3">
    <source>
        <dbReference type="EMBL" id="WIT10190.1"/>
    </source>
</evidence>
<sequence>MNLESDPSRPSLAEAQRQSYWLRTRRLTLWLLLIWAGVSFGLIYFARDLSFTFFGWPFSFWVASQGALLVYLAIVVYYAWAMRRLDAAQRELD</sequence>
<dbReference type="EMBL" id="CP116346">
    <property type="protein sequence ID" value="WIT10190.1"/>
    <property type="molecule type" value="Genomic_DNA"/>
</dbReference>
<evidence type="ECO:0000256" key="1">
    <source>
        <dbReference type="SAM" id="Phobius"/>
    </source>
</evidence>
<dbReference type="KEGG" id="pais:PFX98_14755"/>
<dbReference type="Pfam" id="PF13937">
    <property type="entry name" value="DUF4212"/>
    <property type="match status" value="1"/>
</dbReference>